<feature type="transmembrane region" description="Helical" evidence="1">
    <location>
        <begin position="55"/>
        <end position="73"/>
    </location>
</feature>
<feature type="transmembrane region" description="Helical" evidence="1">
    <location>
        <begin position="30"/>
        <end position="49"/>
    </location>
</feature>
<gene>
    <name evidence="4" type="ORF">BBD40_01740</name>
    <name evidence="3" type="ORF">BBD41_04930</name>
</gene>
<keyword evidence="1" id="KW-1133">Transmembrane helix</keyword>
<evidence type="ECO:0000256" key="1">
    <source>
        <dbReference type="SAM" id="Phobius"/>
    </source>
</evidence>
<evidence type="ECO:0000313" key="3">
    <source>
        <dbReference type="EMBL" id="ANY71986.1"/>
    </source>
</evidence>
<evidence type="ECO:0000313" key="4">
    <source>
        <dbReference type="EMBL" id="OOC60710.1"/>
    </source>
</evidence>
<dbReference type="Proteomes" id="UP000189059">
    <property type="component" value="Unassembled WGS sequence"/>
</dbReference>
<organism evidence="3">
    <name type="scientific">Paenibacillus ihbetae</name>
    <dbReference type="NCBI Taxonomy" id="1870820"/>
    <lineage>
        <taxon>Bacteria</taxon>
        <taxon>Bacillati</taxon>
        <taxon>Bacillota</taxon>
        <taxon>Bacilli</taxon>
        <taxon>Bacillales</taxon>
        <taxon>Paenibacillaceae</taxon>
        <taxon>Paenibacillus</taxon>
    </lineage>
</organism>
<dbReference type="PANTHER" id="PTHR33741:SF5">
    <property type="entry name" value="TRANSMEMBRANE PROTEIN DDB_G0269096-RELATED"/>
    <property type="match status" value="1"/>
</dbReference>
<name>A0A1B2DW91_9BACL</name>
<dbReference type="InterPro" id="IPR058581">
    <property type="entry name" value="TM_HPP"/>
</dbReference>
<feature type="transmembrane region" description="Helical" evidence="1">
    <location>
        <begin position="142"/>
        <end position="164"/>
    </location>
</feature>
<evidence type="ECO:0000313" key="5">
    <source>
        <dbReference type="Proteomes" id="UP000189059"/>
    </source>
</evidence>
<dbReference type="KEGG" id="pib:BBD41_04930"/>
<keyword evidence="1" id="KW-0472">Membrane</keyword>
<dbReference type="InterPro" id="IPR007065">
    <property type="entry name" value="HPP"/>
</dbReference>
<evidence type="ECO:0000259" key="2">
    <source>
        <dbReference type="Pfam" id="PF04982"/>
    </source>
</evidence>
<sequence>MRSEQMKQQTKLYLQKMKGGTRSPLTVRPLNIIVGFIGGVISIGLLALLTSVGDSVWIMAPFGASCVLAFAVWDAPLSQPRNIVGGHLVSTLAGLTVHELLGDGVIAMAIGVGAAISLMALTRTTHPPAGADPLVVMMAGSGWSFLLTPVLAGSVIIVLVALLVNNAVKERRYPTFWW</sequence>
<feature type="transmembrane region" description="Helical" evidence="1">
    <location>
        <begin position="100"/>
        <end position="122"/>
    </location>
</feature>
<reference evidence="4 5" key="2">
    <citation type="submission" date="2016-12" db="EMBL/GenBank/DDBJ databases">
        <title>Genome sequencing and description of Paenibacillus sp. nov. from high altitude lake in the Indian Trans- Himalayas.</title>
        <authorList>
            <person name="Kiran S."/>
            <person name="Swarnkar M.K."/>
            <person name="Rana A."/>
            <person name="Tewari R."/>
            <person name="Gulati A."/>
        </authorList>
    </citation>
    <scope>NUCLEOTIDE SEQUENCE [LARGE SCALE GENOMIC DNA]</scope>
    <source>
        <strain evidence="4 5">IHBB 9951</strain>
    </source>
</reference>
<feature type="domain" description="HPP transmembrane region" evidence="2">
    <location>
        <begin position="27"/>
        <end position="174"/>
    </location>
</feature>
<protein>
    <submittedName>
        <fullName evidence="4">HPP family protein</fullName>
    </submittedName>
</protein>
<dbReference type="Pfam" id="PF04982">
    <property type="entry name" value="TM_HPP"/>
    <property type="match status" value="1"/>
</dbReference>
<keyword evidence="5" id="KW-1185">Reference proteome</keyword>
<dbReference type="EMBL" id="CP016809">
    <property type="protein sequence ID" value="ANY71986.1"/>
    <property type="molecule type" value="Genomic_DNA"/>
</dbReference>
<proteinExistence type="predicted"/>
<dbReference type="PANTHER" id="PTHR33741">
    <property type="entry name" value="TRANSMEMBRANE PROTEIN DDB_G0269096-RELATED"/>
    <property type="match status" value="1"/>
</dbReference>
<dbReference type="EMBL" id="MRVI01000001">
    <property type="protein sequence ID" value="OOC60710.1"/>
    <property type="molecule type" value="Genomic_DNA"/>
</dbReference>
<dbReference type="AlphaFoldDB" id="A0A1B2DW91"/>
<reference evidence="3" key="1">
    <citation type="submission" date="2016-08" db="EMBL/GenBank/DDBJ databases">
        <title>Complete Genome Seqeunce of Paenibacillus sp. nov. IHBB 9852 from high altitute lake of Indian trans-Himalayas.</title>
        <authorList>
            <person name="Kiran S."/>
            <person name="Swarnkar M.K."/>
            <person name="Rana A."/>
            <person name="Tewari R."/>
            <person name="Gulati A."/>
        </authorList>
    </citation>
    <scope>NUCLEOTIDE SEQUENCE [LARGE SCALE GENOMIC DNA]</scope>
    <source>
        <strain evidence="3">IHBB 9852</strain>
    </source>
</reference>
<accession>A0A1B2DW91</accession>
<keyword evidence="1" id="KW-0812">Transmembrane</keyword>